<gene>
    <name evidence="2" type="ORF">UFOVP1229_22</name>
</gene>
<evidence type="ECO:0000313" key="2">
    <source>
        <dbReference type="EMBL" id="CAB4191358.1"/>
    </source>
</evidence>
<evidence type="ECO:0000256" key="1">
    <source>
        <dbReference type="SAM" id="Phobius"/>
    </source>
</evidence>
<name>A0A6J5RC77_9CAUD</name>
<dbReference type="EMBL" id="LR797178">
    <property type="protein sequence ID" value="CAB4191358.1"/>
    <property type="molecule type" value="Genomic_DNA"/>
</dbReference>
<keyword evidence="1" id="KW-0812">Transmembrane</keyword>
<sequence>MTPILADFTIDPATMNWLLGGTAAVLTTVGGGLWMAIRKLCEFLKPHIVDFFTSHKTLVDTMAEQAPNVTAMLAGVNRNLERFGETQTQHGAMLNQHGETLAQIKARLDNAKAAT</sequence>
<keyword evidence="1" id="KW-0472">Membrane</keyword>
<accession>A0A6J5RC77</accession>
<proteinExistence type="predicted"/>
<reference evidence="2" key="1">
    <citation type="submission" date="2020-05" db="EMBL/GenBank/DDBJ databases">
        <authorList>
            <person name="Chiriac C."/>
            <person name="Salcher M."/>
            <person name="Ghai R."/>
            <person name="Kavagutti S V."/>
        </authorList>
    </citation>
    <scope>NUCLEOTIDE SEQUENCE</scope>
</reference>
<keyword evidence="1" id="KW-1133">Transmembrane helix</keyword>
<organism evidence="2">
    <name type="scientific">uncultured Caudovirales phage</name>
    <dbReference type="NCBI Taxonomy" id="2100421"/>
    <lineage>
        <taxon>Viruses</taxon>
        <taxon>Duplodnaviria</taxon>
        <taxon>Heunggongvirae</taxon>
        <taxon>Uroviricota</taxon>
        <taxon>Caudoviricetes</taxon>
        <taxon>Peduoviridae</taxon>
        <taxon>Maltschvirus</taxon>
        <taxon>Maltschvirus maltsch</taxon>
    </lineage>
</organism>
<feature type="transmembrane region" description="Helical" evidence="1">
    <location>
        <begin position="17"/>
        <end position="37"/>
    </location>
</feature>
<protein>
    <submittedName>
        <fullName evidence="2">Uncharacterized protein</fullName>
    </submittedName>
</protein>